<evidence type="ECO:0000313" key="3">
    <source>
        <dbReference type="Proteomes" id="UP000694545"/>
    </source>
</evidence>
<dbReference type="GO" id="GO:0030425">
    <property type="term" value="C:dendrite"/>
    <property type="evidence" value="ECO:0007669"/>
    <property type="project" value="TreeGrafter"/>
</dbReference>
<dbReference type="Proteomes" id="UP000694545">
    <property type="component" value="Unplaced"/>
</dbReference>
<name>A0A8D2LN51_VARKO</name>
<accession>A0A8D2LN51</accession>
<dbReference type="GO" id="GO:0007409">
    <property type="term" value="P:axonogenesis"/>
    <property type="evidence" value="ECO:0007669"/>
    <property type="project" value="TreeGrafter"/>
</dbReference>
<organism evidence="2 3">
    <name type="scientific">Varanus komodoensis</name>
    <name type="common">Komodo dragon</name>
    <dbReference type="NCBI Taxonomy" id="61221"/>
    <lineage>
        <taxon>Eukaryota</taxon>
        <taxon>Metazoa</taxon>
        <taxon>Chordata</taxon>
        <taxon>Craniata</taxon>
        <taxon>Vertebrata</taxon>
        <taxon>Euteleostomi</taxon>
        <taxon>Lepidosauria</taxon>
        <taxon>Squamata</taxon>
        <taxon>Bifurcata</taxon>
        <taxon>Unidentata</taxon>
        <taxon>Episquamata</taxon>
        <taxon>Toxicofera</taxon>
        <taxon>Anguimorpha</taxon>
        <taxon>Paleoanguimorpha</taxon>
        <taxon>Varanoidea</taxon>
        <taxon>Varanidae</taxon>
        <taxon>Varanus</taxon>
    </lineage>
</organism>
<dbReference type="GO" id="GO:0007268">
    <property type="term" value="P:chemical synaptic transmission"/>
    <property type="evidence" value="ECO:0007669"/>
    <property type="project" value="TreeGrafter"/>
</dbReference>
<dbReference type="GO" id="GO:0048489">
    <property type="term" value="P:synaptic vesicle transport"/>
    <property type="evidence" value="ECO:0007669"/>
    <property type="project" value="TreeGrafter"/>
</dbReference>
<dbReference type="InterPro" id="IPR028107">
    <property type="entry name" value="Spatacsin_C_dom"/>
</dbReference>
<feature type="domain" description="Spatacsin C-terminal" evidence="1">
    <location>
        <begin position="1906"/>
        <end position="2198"/>
    </location>
</feature>
<reference evidence="2" key="1">
    <citation type="submission" date="2025-08" db="UniProtKB">
        <authorList>
            <consortium name="Ensembl"/>
        </authorList>
    </citation>
    <scope>IDENTIFICATION</scope>
</reference>
<sequence length="2254" mass="253449">RCHSFTWETVEEEDLAADSPKLLAVSKTRELCIYEVILEAGKCHVTQFQTCLSSISTLKVLSFKNGRALLLLNNFIVVQLAFLGGERETEELEKCFQLELSAEVLGQIVDSTMFINGEPNLTQQSLLQDPAFSEGFWKSSSYPDHLLCKRSFDNLPIEQLQGTDEDDIRSSDYNMKFVPCAFRTDRSWKACLSSLSNAAKRFQAPSLEAYRCPPWYQYLPHLEDYGYTPQEASKISLLQDAAHVLATPRGKAQKRASIPDRGWKNIYSGDQEGCVSLECKSVTAFSALLTISTESEGLILVLWDLETQDVRHACVGRNAVFVECSPEEQLGLVFSEPGLSFFLFGMTQQEFLNRLIIHGSAGTVDALCQLNAWGRCSIPVHALEAGLENRQLDTVDFFLKNKENLFTISPSVSAFQFPLPGMQELRPALDLLCKAIQENDLETQSKHFSEQLLNLTLSFLNKQLRDIFIHKEELDDNLNRCVDILTSYITKLRAFMIKFPHKPSGVGSLRCNLEDVPLIEQSAMWEEFSMEQTVAEAILNNKLPEAQTFFQLTHNPACSLKALKRIGQDLVYKSLLNNDLKEASRLLRNMVSHTEHTHSNFNLILQVKTLQDKDYFSEAEKEMIDFVHRVEKVYSTALPEHEKKAAPYWRREQGLSAYSAALDALLNCCEDRVHNHEHRIMLNWARWWDRDTREMVLLPTQSPGEFKSCNPEVLWTYLTSWHDWASISAWIADSQPQDGGSDWPQLTAEAVEQRSLCSSFMHNEILDCLARNGTFVPAELENVERLLQRLALIGGVMQNPHPVLEHAPIAGGDFHVCVIHYCLERGLDHLLYTYLDYYSLCSSNCPILDDRSLHEAHPWFEFLVQCRRIASKPGDAAVIFHASLANAQVLIPSNQAGVSSMLLEGRTLLALASTMYAPGGIDRVLQDRDGGKKVDAQLFRMALIPYPKLRAALFPQCASHGALPSDVSLYHLAQALVPFDPSKLFGWQSANTLAIPDLPGALPHFSCPALVNRGAILERLDFCHYLRHARPSFALASFVVQQLARSKTPKQLVQHAGSDAYALALSCFYVPSVVTACACFLELLGLESLKLRVDAQAANAILNFMSRSEEPQYESIRQSVVDKLRELADGEKRAAEELLVCLEEAVWDKTEQAFLRRTSGEARRQWALVVQFCRLHGIKRSPSYLRACARAHEWLPLITVAQMYGYPPTEVVPILQEFSPPLQNHLRLAFGSVLPPGAREGGQGRELSRPRPEHRPHATDLFCLLLHGQEPPHPWQDLLAAAVKHHVPALAVLAASARVLQGAGTVHCLCVWIVASLDRSTAAEVTKHVEGPVETHPWDLLDLAALWRRLLRRRKIRTLLHGFRFFLKGSPLLLLLEGYESCMEHRNYTEASARLLAFHGSVAKVRPPPVPPVPWLESQAAFLLGLMPQQCRTPYELRRLLQLFADTGTALPHGADTKKLSALSYILRDSPLSVDRAILTNYTAENFQNECSRILEQLQERSAFSTAREVAELAELPMDNIVIQEVLQNMHFLKQIGHWPQKRTRIEFWKKCNECFEKNGILNRAASGFFSAQADAVSSASPNDEGACCIIERQLLLSLAGHWLARGDPIPLEELEQVEREVWLCRIAQQTLCQRPRQARQRLSHQISVSGERSFESLAKEFSFSKLAALNVPEDLQLERLPAQEAPGAVLPEADRASLEVLIGQLLDEGSVHEASRACRYFNFHSRDVSLVLHCRALASGEAPRSHFHADVRAILEAREEEESERSGEAPALQSLAFCPGREVAASLQALGAECVHGRSYCRQVLCLYELSRELGCSFDEISARDPEKLLRTILSSRRADRCRRAQTFIAAQGLGPDTVAELVAGEVTRELLAPAQGQGRQPALNPAEGSQALLQLARLCPDPALVGKQLLERIAAVPPGELACTTELLILAHSCFSLTCHMEGIIRVLQAARMLTEEHLAPSEEYGLVVRLLTGIGRYNEMTYIFDLLHEKHHFEVLMRKKLDSSGALKTALLDYAKRRRPGDSEKHNMIALCFSMCREIGENHEAAARTQLKLIDSCPWEDCLQNVPHLKTLLMKALTLFIDAAESYSKDFCVHQSLHCNRLTKLITLQLHFLNTNRATQLINLSRKNLLGCVMALPRFYQAAIVAEAYDFVPDWAEVLYQRVIVKGDFNYLEEYKQCGLLKASTFEEIAQKFKQRAGNESALKHLKKLLTYCDDIYVYYKLAYDNHFYDVVSTLLQDAQTGCCLNDLLTT</sequence>
<dbReference type="GO" id="GO:0008088">
    <property type="term" value="P:axo-dendritic transport"/>
    <property type="evidence" value="ECO:0007669"/>
    <property type="project" value="TreeGrafter"/>
</dbReference>
<dbReference type="InterPro" id="IPR028103">
    <property type="entry name" value="Spatacsin"/>
</dbReference>
<evidence type="ECO:0000313" key="2">
    <source>
        <dbReference type="Ensembl" id="ENSVKKP00000024467.1"/>
    </source>
</evidence>
<evidence type="ECO:0000259" key="1">
    <source>
        <dbReference type="Pfam" id="PF14649"/>
    </source>
</evidence>
<dbReference type="Ensembl" id="ENSVKKT00000025063.1">
    <property type="protein sequence ID" value="ENSVKKP00000024467.1"/>
    <property type="gene ID" value="ENSVKKG00000016062.1"/>
</dbReference>
<reference evidence="2" key="2">
    <citation type="submission" date="2025-09" db="UniProtKB">
        <authorList>
            <consortium name="Ensembl"/>
        </authorList>
    </citation>
    <scope>IDENTIFICATION</scope>
</reference>
<dbReference type="PANTHER" id="PTHR13650">
    <property type="entry name" value="SPATACSIN"/>
    <property type="match status" value="1"/>
</dbReference>
<dbReference type="PANTHER" id="PTHR13650:SF0">
    <property type="entry name" value="SPATACSIN"/>
    <property type="match status" value="1"/>
</dbReference>
<protein>
    <submittedName>
        <fullName evidence="2">SPG11 vesicle trafficking associated, spatacsin</fullName>
    </submittedName>
</protein>
<dbReference type="Pfam" id="PF14649">
    <property type="entry name" value="Spatacsin_C"/>
    <property type="match status" value="1"/>
</dbReference>
<keyword evidence="3" id="KW-1185">Reference proteome</keyword>
<dbReference type="GO" id="GO:0005737">
    <property type="term" value="C:cytoplasm"/>
    <property type="evidence" value="ECO:0007669"/>
    <property type="project" value="TreeGrafter"/>
</dbReference>
<dbReference type="GO" id="GO:0045202">
    <property type="term" value="C:synapse"/>
    <property type="evidence" value="ECO:0007669"/>
    <property type="project" value="TreeGrafter"/>
</dbReference>
<proteinExistence type="predicted"/>
<dbReference type="GO" id="GO:0030424">
    <property type="term" value="C:axon"/>
    <property type="evidence" value="ECO:0007669"/>
    <property type="project" value="TreeGrafter"/>
</dbReference>